<evidence type="ECO:0000256" key="1">
    <source>
        <dbReference type="SAM" id="MobiDB-lite"/>
    </source>
</evidence>
<comment type="caution">
    <text evidence="2">The sequence shown here is derived from an EMBL/GenBank/DDBJ whole genome shotgun (WGS) entry which is preliminary data.</text>
</comment>
<keyword evidence="3" id="KW-1185">Reference proteome</keyword>
<dbReference type="Proteomes" id="UP001057702">
    <property type="component" value="Unassembled WGS sequence"/>
</dbReference>
<dbReference type="EMBL" id="JANFNG010000001">
    <property type="protein sequence ID" value="MCQ4079297.1"/>
    <property type="molecule type" value="Genomic_DNA"/>
</dbReference>
<protein>
    <submittedName>
        <fullName evidence="2">Uncharacterized protein</fullName>
    </submittedName>
</protein>
<dbReference type="RefSeq" id="WP_255918536.1">
    <property type="nucleotide sequence ID" value="NZ_JANFNG010000001.1"/>
</dbReference>
<evidence type="ECO:0000313" key="3">
    <source>
        <dbReference type="Proteomes" id="UP001057702"/>
    </source>
</evidence>
<gene>
    <name evidence="2" type="ORF">NGB36_01405</name>
</gene>
<proteinExistence type="predicted"/>
<dbReference type="Gene3D" id="1.10.1040.10">
    <property type="entry name" value="N-(1-d-carboxylethyl)-l-norvaline Dehydrogenase, domain 2"/>
    <property type="match status" value="1"/>
</dbReference>
<reference evidence="2" key="1">
    <citation type="submission" date="2022-06" db="EMBL/GenBank/DDBJ databases">
        <title>Draft genome sequence of Streptomyces sp. RB6PN25 isolated from peat swamp forest in Thailand.</title>
        <authorList>
            <person name="Duangmal K."/>
            <person name="Klaysubun C."/>
        </authorList>
    </citation>
    <scope>NUCLEOTIDE SEQUENCE</scope>
    <source>
        <strain evidence="2">RB6PN25</strain>
    </source>
</reference>
<feature type="region of interest" description="Disordered" evidence="1">
    <location>
        <begin position="62"/>
        <end position="114"/>
    </location>
</feature>
<organism evidence="2 3">
    <name type="scientific">Streptomyces humicola</name>
    <dbReference type="NCBI Taxonomy" id="2953240"/>
    <lineage>
        <taxon>Bacteria</taxon>
        <taxon>Bacillati</taxon>
        <taxon>Actinomycetota</taxon>
        <taxon>Actinomycetes</taxon>
        <taxon>Kitasatosporales</taxon>
        <taxon>Streptomycetaceae</taxon>
        <taxon>Streptomyces</taxon>
    </lineage>
</organism>
<accession>A0ABT1PRX0</accession>
<dbReference type="InterPro" id="IPR013328">
    <property type="entry name" value="6PGD_dom2"/>
</dbReference>
<sequence>MAIAGQWPAARFNPGGFTLSIFDRATSPGSYDDAIRAKSAAGRPDEELFFEPAIEDLQRTADLNPLGDHHGSHPVVQHLRPRPGARLRQDRGGSPGEGPSRSSPVASRTPAKAGGPVLAAVDEGVPAAVIATALTERFASRGLGEFAEKVLSAMHSEFGGHAEKRSQP</sequence>
<name>A0ABT1PRX0_9ACTN</name>
<evidence type="ECO:0000313" key="2">
    <source>
        <dbReference type="EMBL" id="MCQ4079297.1"/>
    </source>
</evidence>